<dbReference type="KEGG" id="azz:DEW08_04645"/>
<organism evidence="2 3">
    <name type="scientific">Azospirillum thermophilum</name>
    <dbReference type="NCBI Taxonomy" id="2202148"/>
    <lineage>
        <taxon>Bacteria</taxon>
        <taxon>Pseudomonadati</taxon>
        <taxon>Pseudomonadota</taxon>
        <taxon>Alphaproteobacteria</taxon>
        <taxon>Rhodospirillales</taxon>
        <taxon>Azospirillaceae</taxon>
        <taxon>Azospirillum</taxon>
    </lineage>
</organism>
<sequence length="71" mass="8231">MSPQPSRLQASPGETGRKDSPSVADLVTDPDKFDRWQRERAHEERRQESDRTDQRTDERGSDPRDQPPDRA</sequence>
<keyword evidence="3" id="KW-1185">Reference proteome</keyword>
<dbReference type="EMBL" id="CP029352">
    <property type="protein sequence ID" value="AWK85548.1"/>
    <property type="molecule type" value="Genomic_DNA"/>
</dbReference>
<name>A0A2S2CM02_9PROT</name>
<feature type="region of interest" description="Disordered" evidence="1">
    <location>
        <begin position="1"/>
        <end position="71"/>
    </location>
</feature>
<feature type="compositionally biased region" description="Basic and acidic residues" evidence="1">
    <location>
        <begin position="29"/>
        <end position="71"/>
    </location>
</feature>
<evidence type="ECO:0000313" key="2">
    <source>
        <dbReference type="EMBL" id="AWK85548.1"/>
    </source>
</evidence>
<dbReference type="RefSeq" id="WP_109324865.1">
    <property type="nucleotide sequence ID" value="NZ_CP029352.1"/>
</dbReference>
<protein>
    <submittedName>
        <fullName evidence="2">Uncharacterized protein</fullName>
    </submittedName>
</protein>
<reference evidence="3" key="1">
    <citation type="submission" date="2018-05" db="EMBL/GenBank/DDBJ databases">
        <title>Azospirillum thermophila sp. nov., a novel isolated from hot spring.</title>
        <authorList>
            <person name="Zhao Z."/>
        </authorList>
    </citation>
    <scope>NUCLEOTIDE SEQUENCE [LARGE SCALE GENOMIC DNA]</scope>
    <source>
        <strain evidence="3">CFH 70021</strain>
    </source>
</reference>
<evidence type="ECO:0000256" key="1">
    <source>
        <dbReference type="SAM" id="MobiDB-lite"/>
    </source>
</evidence>
<dbReference type="AlphaFoldDB" id="A0A2S2CM02"/>
<proteinExistence type="predicted"/>
<dbReference type="Proteomes" id="UP000245629">
    <property type="component" value="Chromosome 1"/>
</dbReference>
<evidence type="ECO:0000313" key="3">
    <source>
        <dbReference type="Proteomes" id="UP000245629"/>
    </source>
</evidence>
<gene>
    <name evidence="2" type="ORF">DEW08_04645</name>
</gene>
<accession>A0A2S2CM02</accession>